<gene>
    <name evidence="2" type="ORF">CE91St55_67170</name>
</gene>
<proteinExistence type="predicted"/>
<protein>
    <submittedName>
        <fullName evidence="2">Uncharacterized protein</fullName>
    </submittedName>
</protein>
<accession>A0AA37NAH2</accession>
<comment type="caution">
    <text evidence="2">The sequence shown here is derived from an EMBL/GenBank/DDBJ whole genome shotgun (WGS) entry which is preliminary data.</text>
</comment>
<dbReference type="RefSeq" id="WP_244053271.1">
    <property type="nucleotide sequence ID" value="NZ_BQNJ01000003.1"/>
</dbReference>
<dbReference type="EMBL" id="BQNJ01000003">
    <property type="protein sequence ID" value="GKH04736.1"/>
    <property type="molecule type" value="Genomic_DNA"/>
</dbReference>
<dbReference type="Proteomes" id="UP001055091">
    <property type="component" value="Unassembled WGS sequence"/>
</dbReference>
<evidence type="ECO:0000313" key="2">
    <source>
        <dbReference type="EMBL" id="GKH04736.1"/>
    </source>
</evidence>
<reference evidence="2" key="1">
    <citation type="submission" date="2022-01" db="EMBL/GenBank/DDBJ databases">
        <title>Novel bile acid biosynthetic pathways are enriched in the microbiome of centenarians.</title>
        <authorList>
            <person name="Sato Y."/>
            <person name="Atarashi K."/>
            <person name="Plichta R.D."/>
            <person name="Arai Y."/>
            <person name="Sasajima S."/>
            <person name="Kearney M.S."/>
            <person name="Suda W."/>
            <person name="Takeshita K."/>
            <person name="Sasaki T."/>
            <person name="Okamoto S."/>
            <person name="Skelly N.A."/>
            <person name="Okamura Y."/>
            <person name="Vlamakis H."/>
            <person name="Li Y."/>
            <person name="Tanoue T."/>
            <person name="Takei H."/>
            <person name="Nittono H."/>
            <person name="Narushima S."/>
            <person name="Irie J."/>
            <person name="Itoh H."/>
            <person name="Moriya K."/>
            <person name="Sugiura Y."/>
            <person name="Suematsu M."/>
            <person name="Moritoki N."/>
            <person name="Shibata S."/>
            <person name="Littman R.D."/>
            <person name="Fischbach A.M."/>
            <person name="Uwamino Y."/>
            <person name="Inoue T."/>
            <person name="Honda A."/>
            <person name="Hattori M."/>
            <person name="Murai T."/>
            <person name="Xavier J.R."/>
            <person name="Hirose N."/>
            <person name="Honda K."/>
        </authorList>
    </citation>
    <scope>NUCLEOTIDE SEQUENCE</scope>
    <source>
        <strain evidence="2">CE91-St55</strain>
    </source>
</reference>
<evidence type="ECO:0000313" key="3">
    <source>
        <dbReference type="Proteomes" id="UP001055091"/>
    </source>
</evidence>
<organism evidence="2 3">
    <name type="scientific">Hungatella hathewayi</name>
    <dbReference type="NCBI Taxonomy" id="154046"/>
    <lineage>
        <taxon>Bacteria</taxon>
        <taxon>Bacillati</taxon>
        <taxon>Bacillota</taxon>
        <taxon>Clostridia</taxon>
        <taxon>Lachnospirales</taxon>
        <taxon>Lachnospiraceae</taxon>
        <taxon>Hungatella</taxon>
    </lineage>
</organism>
<feature type="compositionally biased region" description="Basic residues" evidence="1">
    <location>
        <begin position="82"/>
        <end position="91"/>
    </location>
</feature>
<dbReference type="AlphaFoldDB" id="A0AA37NAH2"/>
<feature type="region of interest" description="Disordered" evidence="1">
    <location>
        <begin position="69"/>
        <end position="91"/>
    </location>
</feature>
<name>A0AA37NAH2_9FIRM</name>
<sequence>MDDILNKPLTEITEDPFFRADNFENQPWYDDFQMYLHIGVCQPKPEHTLQVQKALKIMGYPTHTAEHDGKLYLAPGEIGNRQQKKKRDRER</sequence>
<evidence type="ECO:0000256" key="1">
    <source>
        <dbReference type="SAM" id="MobiDB-lite"/>
    </source>
</evidence>